<dbReference type="InterPro" id="IPR036866">
    <property type="entry name" value="RibonucZ/Hydroxyglut_hydro"/>
</dbReference>
<proteinExistence type="predicted"/>
<evidence type="ECO:0000313" key="5">
    <source>
        <dbReference type="Proteomes" id="UP001150924"/>
    </source>
</evidence>
<dbReference type="SUPFAM" id="SSF56281">
    <property type="entry name" value="Metallo-hydrolase/oxidoreductase"/>
    <property type="match status" value="1"/>
</dbReference>
<dbReference type="PROSITE" id="PS51257">
    <property type="entry name" value="PROKAR_LIPOPROTEIN"/>
    <property type="match status" value="1"/>
</dbReference>
<dbReference type="InterPro" id="IPR001279">
    <property type="entry name" value="Metallo-B-lactamas"/>
</dbReference>
<evidence type="ECO:0000259" key="3">
    <source>
        <dbReference type="SMART" id="SM00849"/>
    </source>
</evidence>
<evidence type="ECO:0000313" key="4">
    <source>
        <dbReference type="EMBL" id="MCY1005355.1"/>
    </source>
</evidence>
<dbReference type="EMBL" id="JAPNKE010000002">
    <property type="protein sequence ID" value="MCY1005355.1"/>
    <property type="molecule type" value="Genomic_DNA"/>
</dbReference>
<accession>A0A9X3ELH8</accession>
<feature type="region of interest" description="Disordered" evidence="1">
    <location>
        <begin position="303"/>
        <end position="333"/>
    </location>
</feature>
<comment type="caution">
    <text evidence="4">The sequence shown here is derived from an EMBL/GenBank/DDBJ whole genome shotgun (WGS) entry which is preliminary data.</text>
</comment>
<sequence>MFARALQLVTLASLVTSGLACVSHSSTPMTGRVEVPLSERRIGQYISSGWSFDTSSFWIEGPEGVVVIDVQFLPSVAAEVIAAAERVTRKKVVAAIVLHANPDKFNGTATFQARGIEVWTAEQVLARIPEVFAKRTEAFVERYAPDWPTTVPQPRSFGAATTTLKLAGLELKAHVLGPGCSPAHVVIQWEDHVFVGDLVANKAHAWLEIGEPEAWLQRLAEIEAMQPKHVHPGRGRSGGPELVADQREYLQTVLSLVAAEKPTLPPDPAAVLRVRAALERRYEGYRFPVFLEIGLPAVWRRMASGSATEAAPEGPPEVPGEEQSAGPGPTSQP</sequence>
<name>A0A9X3ELH8_9BACT</name>
<gene>
    <name evidence="4" type="ORF">OV079_07175</name>
</gene>
<protein>
    <submittedName>
        <fullName evidence="4">MBL fold metallo-hydrolase</fullName>
    </submittedName>
</protein>
<dbReference type="RefSeq" id="WP_267767014.1">
    <property type="nucleotide sequence ID" value="NZ_JAPNKE010000002.1"/>
</dbReference>
<feature type="chain" id="PRO_5040789384" evidence="2">
    <location>
        <begin position="21"/>
        <end position="333"/>
    </location>
</feature>
<dbReference type="Proteomes" id="UP001150924">
    <property type="component" value="Unassembled WGS sequence"/>
</dbReference>
<reference evidence="4" key="1">
    <citation type="submission" date="2022-11" db="EMBL/GenBank/DDBJ databases">
        <title>Minimal conservation of predation-associated metabolite biosynthetic gene clusters underscores biosynthetic potential of Myxococcota including descriptions for ten novel species: Archangium lansinium sp. nov., Myxococcus landrumus sp. nov., Nannocystis bai.</title>
        <authorList>
            <person name="Ahearne A."/>
            <person name="Stevens C."/>
            <person name="Phillips K."/>
        </authorList>
    </citation>
    <scope>NUCLEOTIDE SEQUENCE</scope>
    <source>
        <strain evidence="4">Na p29</strain>
    </source>
</reference>
<keyword evidence="5" id="KW-1185">Reference proteome</keyword>
<dbReference type="SMART" id="SM00849">
    <property type="entry name" value="Lactamase_B"/>
    <property type="match status" value="1"/>
</dbReference>
<organism evidence="4 5">
    <name type="scientific">Nannocystis pusilla</name>
    <dbReference type="NCBI Taxonomy" id="889268"/>
    <lineage>
        <taxon>Bacteria</taxon>
        <taxon>Pseudomonadati</taxon>
        <taxon>Myxococcota</taxon>
        <taxon>Polyangia</taxon>
        <taxon>Nannocystales</taxon>
        <taxon>Nannocystaceae</taxon>
        <taxon>Nannocystis</taxon>
    </lineage>
</organism>
<dbReference type="Gene3D" id="3.60.15.10">
    <property type="entry name" value="Ribonuclease Z/Hydroxyacylglutathione hydrolase-like"/>
    <property type="match status" value="1"/>
</dbReference>
<dbReference type="Pfam" id="PF00753">
    <property type="entry name" value="Lactamase_B"/>
    <property type="match status" value="1"/>
</dbReference>
<keyword evidence="2" id="KW-0732">Signal</keyword>
<feature type="domain" description="Metallo-beta-lactamase" evidence="3">
    <location>
        <begin position="53"/>
        <end position="234"/>
    </location>
</feature>
<evidence type="ECO:0000256" key="2">
    <source>
        <dbReference type="SAM" id="SignalP"/>
    </source>
</evidence>
<feature type="signal peptide" evidence="2">
    <location>
        <begin position="1"/>
        <end position="20"/>
    </location>
</feature>
<dbReference type="AlphaFoldDB" id="A0A9X3ELH8"/>
<evidence type="ECO:0000256" key="1">
    <source>
        <dbReference type="SAM" id="MobiDB-lite"/>
    </source>
</evidence>